<dbReference type="PRINTS" id="PR00800">
    <property type="entry name" value="YHDCRBOXLASE"/>
</dbReference>
<reference evidence="8 9" key="1">
    <citation type="journal article" date="2010" name="Stand. Genomic Sci.">
        <title>Complete genome sequence of Meiothermus silvanus type strain (VI-R2).</title>
        <authorList>
            <person name="Sikorski J."/>
            <person name="Tindall B.J."/>
            <person name="Lowry S."/>
            <person name="Lucas S."/>
            <person name="Nolan M."/>
            <person name="Copeland A."/>
            <person name="Glavina Del Rio T."/>
            <person name="Tice H."/>
            <person name="Cheng J.F."/>
            <person name="Han C."/>
            <person name="Pitluck S."/>
            <person name="Liolios K."/>
            <person name="Ivanova N."/>
            <person name="Mavromatis K."/>
            <person name="Mikhailova N."/>
            <person name="Pati A."/>
            <person name="Goodwin L."/>
            <person name="Chen A."/>
            <person name="Palaniappan K."/>
            <person name="Land M."/>
            <person name="Hauser L."/>
            <person name="Chang Y.J."/>
            <person name="Jeffries C.D."/>
            <person name="Rohde M."/>
            <person name="Goker M."/>
            <person name="Woyke T."/>
            <person name="Bristow J."/>
            <person name="Eisen J.A."/>
            <person name="Markowitz V."/>
            <person name="Hugenholtz P."/>
            <person name="Kyrpides N.C."/>
            <person name="Klenk H.P."/>
            <person name="Lapidus A."/>
        </authorList>
    </citation>
    <scope>NUCLEOTIDE SEQUENCE [LARGE SCALE GENOMIC DNA]</scope>
    <source>
        <strain evidence="9">ATCC 700542 / DSM 9946 / VI-R2</strain>
    </source>
</reference>
<dbReference type="GO" id="GO:0016831">
    <property type="term" value="F:carboxy-lyase activity"/>
    <property type="evidence" value="ECO:0007669"/>
    <property type="project" value="UniProtKB-KW"/>
</dbReference>
<dbReference type="Gene3D" id="3.40.640.10">
    <property type="entry name" value="Type I PLP-dependent aspartate aminotransferase-like (Major domain)"/>
    <property type="match status" value="1"/>
</dbReference>
<dbReference type="KEGG" id="msv:Mesil_1832"/>
<dbReference type="AlphaFoldDB" id="D7BG06"/>
<gene>
    <name evidence="8" type="ordered locus">Mesil_1832</name>
</gene>
<dbReference type="PANTHER" id="PTHR11999">
    <property type="entry name" value="GROUP II PYRIDOXAL-5-PHOSPHATE DECARBOXYLASE"/>
    <property type="match status" value="1"/>
</dbReference>
<protein>
    <submittedName>
        <fullName evidence="8">Pyridoxal-dependent decarboxylase</fullName>
    </submittedName>
</protein>
<feature type="modified residue" description="N6-(pyridoxal phosphate)lysine" evidence="6">
    <location>
        <position position="294"/>
    </location>
</feature>
<accession>D7BG06</accession>
<evidence type="ECO:0000256" key="3">
    <source>
        <dbReference type="ARBA" id="ARBA00022793"/>
    </source>
</evidence>
<organism evidence="8 9">
    <name type="scientific">Allomeiothermus silvanus (strain ATCC 700542 / DSM 9946 / NBRC 106475 / NCIMB 13440 / VI-R2)</name>
    <name type="common">Thermus silvanus</name>
    <dbReference type="NCBI Taxonomy" id="526227"/>
    <lineage>
        <taxon>Bacteria</taxon>
        <taxon>Thermotogati</taxon>
        <taxon>Deinococcota</taxon>
        <taxon>Deinococci</taxon>
        <taxon>Thermales</taxon>
        <taxon>Thermaceae</taxon>
        <taxon>Allomeiothermus</taxon>
    </lineage>
</organism>
<evidence type="ECO:0000256" key="2">
    <source>
        <dbReference type="ARBA" id="ARBA00009533"/>
    </source>
</evidence>
<keyword evidence="4 6" id="KW-0663">Pyridoxal phosphate</keyword>
<dbReference type="GO" id="GO:0030170">
    <property type="term" value="F:pyridoxal phosphate binding"/>
    <property type="evidence" value="ECO:0007669"/>
    <property type="project" value="InterPro"/>
</dbReference>
<evidence type="ECO:0000313" key="9">
    <source>
        <dbReference type="Proteomes" id="UP000001916"/>
    </source>
</evidence>
<dbReference type="PANTHER" id="PTHR11999:SF70">
    <property type="entry name" value="MIP05841P"/>
    <property type="match status" value="1"/>
</dbReference>
<comment type="cofactor">
    <cofactor evidence="1 6 7">
        <name>pyridoxal 5'-phosphate</name>
        <dbReference type="ChEBI" id="CHEBI:597326"/>
    </cofactor>
</comment>
<dbReference type="Gene3D" id="3.90.1150.10">
    <property type="entry name" value="Aspartate Aminotransferase, domain 1"/>
    <property type="match status" value="1"/>
</dbReference>
<dbReference type="GO" id="GO:0019752">
    <property type="term" value="P:carboxylic acid metabolic process"/>
    <property type="evidence" value="ECO:0007669"/>
    <property type="project" value="InterPro"/>
</dbReference>
<dbReference type="EMBL" id="CP002042">
    <property type="protein sequence ID" value="ADH63709.1"/>
    <property type="molecule type" value="Genomic_DNA"/>
</dbReference>
<keyword evidence="9" id="KW-1185">Reference proteome</keyword>
<dbReference type="PROSITE" id="PS00392">
    <property type="entry name" value="DDC_GAD_HDC_YDC"/>
    <property type="match status" value="1"/>
</dbReference>
<evidence type="ECO:0000256" key="1">
    <source>
        <dbReference type="ARBA" id="ARBA00001933"/>
    </source>
</evidence>
<dbReference type="SUPFAM" id="SSF53383">
    <property type="entry name" value="PLP-dependent transferases"/>
    <property type="match status" value="1"/>
</dbReference>
<dbReference type="InterPro" id="IPR021115">
    <property type="entry name" value="Pyridoxal-P_BS"/>
</dbReference>
<dbReference type="HOGENOM" id="CLU_011856_3_1_0"/>
<dbReference type="InterPro" id="IPR015421">
    <property type="entry name" value="PyrdxlP-dep_Trfase_major"/>
</dbReference>
<dbReference type="GO" id="GO:0005737">
    <property type="term" value="C:cytoplasm"/>
    <property type="evidence" value="ECO:0007669"/>
    <property type="project" value="TreeGrafter"/>
</dbReference>
<name>D7BG06_ALLS1</name>
<dbReference type="eggNOG" id="COG0076">
    <property type="taxonomic scope" value="Bacteria"/>
</dbReference>
<dbReference type="STRING" id="526227.Mesil_1832"/>
<sequence length="475" mass="52820">MTSDEFKQLGYRLIDWIAEYRARVEHLPVMAQVEPGFLQSQLPAQPPERALGFRGIEEELERLLPGLVGWQSPHFFAYFPSNAPLHSVLADIVATGMGQIGLSWQAAPALTELEEVMNDWLRQMLGLPPEFRGVIQDTASTGTLVAMLSARERSTDHSQARGGLQAEEKPLVVYASDQAHSSVPKAALLAGFGRDNLRLIETDGDHAMRVDRLEEAILGDLAEGKRPCAVVATVGTTATTAIDPVSSIAALAGQYGLWLHVDAALAGSAMILPECRALWEGVERADSLVINPHKWLGVAFDCSLYYVRDPEHLIRVMSTNPSYLQTAADGLAPNYRDWGIPLGRRFRALKIWFALLAEGVEGLQARLRRDLDNARWLEAQVRQAPGWRVLAPVPLQTVCVRYEPEGLEGEGLDRLTLEWVNRINRSGAAYLTPAILQGRWMVRVSIGAEMTERRHVEALWRRMREEAERAASQMR</sequence>
<dbReference type="InterPro" id="IPR002129">
    <property type="entry name" value="PyrdxlP-dep_de-COase"/>
</dbReference>
<dbReference type="Proteomes" id="UP000001916">
    <property type="component" value="Chromosome"/>
</dbReference>
<comment type="similarity">
    <text evidence="2 7">Belongs to the group II decarboxylase family.</text>
</comment>
<keyword evidence="3" id="KW-0210">Decarboxylase</keyword>
<dbReference type="InterPro" id="IPR015422">
    <property type="entry name" value="PyrdxlP-dep_Trfase_small"/>
</dbReference>
<evidence type="ECO:0000256" key="4">
    <source>
        <dbReference type="ARBA" id="ARBA00022898"/>
    </source>
</evidence>
<dbReference type="OrthoDB" id="9803665at2"/>
<evidence type="ECO:0000313" key="8">
    <source>
        <dbReference type="EMBL" id="ADH63709.1"/>
    </source>
</evidence>
<evidence type="ECO:0000256" key="7">
    <source>
        <dbReference type="RuleBase" id="RU000382"/>
    </source>
</evidence>
<dbReference type="InterPro" id="IPR015424">
    <property type="entry name" value="PyrdxlP-dep_Trfase"/>
</dbReference>
<dbReference type="Gene3D" id="1.20.1340.10">
    <property type="entry name" value="dopa decarboxylase, N-terminal domain"/>
    <property type="match status" value="1"/>
</dbReference>
<dbReference type="GO" id="GO:0006520">
    <property type="term" value="P:amino acid metabolic process"/>
    <property type="evidence" value="ECO:0007669"/>
    <property type="project" value="InterPro"/>
</dbReference>
<proteinExistence type="inferred from homology"/>
<dbReference type="InterPro" id="IPR010977">
    <property type="entry name" value="Aromatic_deC"/>
</dbReference>
<dbReference type="RefSeq" id="WP_013158266.1">
    <property type="nucleotide sequence ID" value="NC_014212.1"/>
</dbReference>
<evidence type="ECO:0000256" key="6">
    <source>
        <dbReference type="PIRSR" id="PIRSR602129-50"/>
    </source>
</evidence>
<evidence type="ECO:0000256" key="5">
    <source>
        <dbReference type="ARBA" id="ARBA00023239"/>
    </source>
</evidence>
<keyword evidence="5 7" id="KW-0456">Lyase</keyword>
<dbReference type="Pfam" id="PF00282">
    <property type="entry name" value="Pyridoxal_deC"/>
    <property type="match status" value="1"/>
</dbReference>